<dbReference type="Proteomes" id="UP001140562">
    <property type="component" value="Unassembled WGS sequence"/>
</dbReference>
<gene>
    <name evidence="1" type="ORF">N0V87_010713</name>
</gene>
<evidence type="ECO:0000313" key="1">
    <source>
        <dbReference type="EMBL" id="KAJ4329615.1"/>
    </source>
</evidence>
<evidence type="ECO:0000313" key="2">
    <source>
        <dbReference type="Proteomes" id="UP001140562"/>
    </source>
</evidence>
<sequence length="247" mass="27133">MDETGIMLSMLGAVKVLVGKNDTRDYNPDRVLSSMPKPNLEPSLLNADRRTIQTNPPDEVLQTPVTPVSHEGLTSLRNLIMKQDADALEEGKKAKLLKHVNLFAKAAQLSFTKTALQQNHIQLLLKVNDEAKVRRSTKSLILRTGMVMGFEELQKKRAKRADDDAAAAAKAAKASKTTEITEANAKRGRKRKKATADTKVIELRKKVACVRKTSGPAMSTSAHVNIATVTEIEPASLPWKAPVARMY</sequence>
<comment type="caution">
    <text evidence="1">The sequence shown here is derived from an EMBL/GenBank/DDBJ whole genome shotgun (WGS) entry which is preliminary data.</text>
</comment>
<dbReference type="OrthoDB" id="4357141at2759"/>
<accession>A0A9W8WPC4</accession>
<reference evidence="1" key="1">
    <citation type="submission" date="2022-10" db="EMBL/GenBank/DDBJ databases">
        <title>Tapping the CABI collections for fungal endophytes: first genome assemblies for Collariella, Neodidymelliopsis, Ascochyta clinopodiicola, Didymella pomorum, Didymosphaeria variabile, Neocosmospora piperis and Neocucurbitaria cava.</title>
        <authorList>
            <person name="Hill R."/>
        </authorList>
    </citation>
    <scope>NUCLEOTIDE SEQUENCE</scope>
    <source>
        <strain evidence="1">IMI 360193</strain>
    </source>
</reference>
<name>A0A9W8WPC4_9PLEO</name>
<dbReference type="AlphaFoldDB" id="A0A9W8WPC4"/>
<organism evidence="1 2">
    <name type="scientific">Didymella glomerata</name>
    <dbReference type="NCBI Taxonomy" id="749621"/>
    <lineage>
        <taxon>Eukaryota</taxon>
        <taxon>Fungi</taxon>
        <taxon>Dikarya</taxon>
        <taxon>Ascomycota</taxon>
        <taxon>Pezizomycotina</taxon>
        <taxon>Dothideomycetes</taxon>
        <taxon>Pleosporomycetidae</taxon>
        <taxon>Pleosporales</taxon>
        <taxon>Pleosporineae</taxon>
        <taxon>Didymellaceae</taxon>
        <taxon>Didymella</taxon>
    </lineage>
</organism>
<dbReference type="EMBL" id="JAPEUV010000369">
    <property type="protein sequence ID" value="KAJ4329615.1"/>
    <property type="molecule type" value="Genomic_DNA"/>
</dbReference>
<protein>
    <submittedName>
        <fullName evidence="1">Uncharacterized protein</fullName>
    </submittedName>
</protein>
<proteinExistence type="predicted"/>
<keyword evidence="2" id="KW-1185">Reference proteome</keyword>